<feature type="signal peptide" evidence="2">
    <location>
        <begin position="1"/>
        <end position="21"/>
    </location>
</feature>
<keyword evidence="4" id="KW-1185">Reference proteome</keyword>
<proteinExistence type="predicted"/>
<protein>
    <recommendedName>
        <fullName evidence="5">DUF3999 family protein</fullName>
    </recommendedName>
</protein>
<feature type="transmembrane region" description="Helical" evidence="1">
    <location>
        <begin position="431"/>
        <end position="452"/>
    </location>
</feature>
<keyword evidence="1" id="KW-0812">Transmembrane</keyword>
<keyword evidence="1" id="KW-0472">Membrane</keyword>
<accession>A0A1I7IXN8</accession>
<organism evidence="3 4">
    <name type="scientific">Pseudoduganella namucuonensis</name>
    <dbReference type="NCBI Taxonomy" id="1035707"/>
    <lineage>
        <taxon>Bacteria</taxon>
        <taxon>Pseudomonadati</taxon>
        <taxon>Pseudomonadota</taxon>
        <taxon>Betaproteobacteria</taxon>
        <taxon>Burkholderiales</taxon>
        <taxon>Oxalobacteraceae</taxon>
        <taxon>Telluria group</taxon>
        <taxon>Pseudoduganella</taxon>
    </lineage>
</organism>
<reference evidence="4" key="1">
    <citation type="submission" date="2016-10" db="EMBL/GenBank/DDBJ databases">
        <authorList>
            <person name="Varghese N."/>
            <person name="Submissions S."/>
        </authorList>
    </citation>
    <scope>NUCLEOTIDE SEQUENCE [LARGE SCALE GENOMIC DNA]</scope>
    <source>
        <strain evidence="4">CGMCC 1.11014</strain>
    </source>
</reference>
<evidence type="ECO:0000313" key="4">
    <source>
        <dbReference type="Proteomes" id="UP000199391"/>
    </source>
</evidence>
<evidence type="ECO:0000256" key="2">
    <source>
        <dbReference type="SAM" id="SignalP"/>
    </source>
</evidence>
<feature type="chain" id="PRO_5011653939" description="DUF3999 family protein" evidence="2">
    <location>
        <begin position="22"/>
        <end position="458"/>
    </location>
</feature>
<dbReference type="STRING" id="1035707.SAMN05216552_1009141"/>
<keyword evidence="2" id="KW-0732">Signal</keyword>
<evidence type="ECO:0008006" key="5">
    <source>
        <dbReference type="Google" id="ProtNLM"/>
    </source>
</evidence>
<dbReference type="InterPro" id="IPR025060">
    <property type="entry name" value="DUF3999"/>
</dbReference>
<dbReference type="AlphaFoldDB" id="A0A1I7IXN8"/>
<dbReference type="RefSeq" id="WP_093555791.1">
    <property type="nucleotide sequence ID" value="NZ_FPBO01000009.1"/>
</dbReference>
<sequence>MSVPRKACALLGLSLALHATANDKPSAYAYTMPLTLAADTGIASLRLPQAVYIGAMSRDLSDMRVFDRDGNPRPHAIVPPERKAQTRVDDIPARVFPLNGAWRGQPGGLWLDVRVDAQGCALAVATRGAGREREGLSGLILDLGGIRDDSRDGAIHALRFEPPHGTSSYTAELQLETSDDLQRWEPAATAELHWIVNSDEQTLSNNRMEFAPRRFRYARLSWRRGKPLVFAGVVAESGKVVEAAPVMETLSLKPRPVRKELLYEASMAIPVERIGLRFDETNVVYPADVGSYLQTYRHGLRRQTAPSFRPVASSTFYRVRHDGAERISRPIPVGEAHAAQWIVRPHVETNAQPTLQLSWTPATLLFLANGKGPYRLAFGKTDARRTGLAPEQVAPGFTTEELNRLPQAMAGALAPRPGLRHAGLSRAGGDIVLWTVLLTGVALLAFFALKLLRQIKVS</sequence>
<keyword evidence="1" id="KW-1133">Transmembrane helix</keyword>
<dbReference type="Pfam" id="PF13163">
    <property type="entry name" value="DUF3999"/>
    <property type="match status" value="1"/>
</dbReference>
<evidence type="ECO:0000256" key="1">
    <source>
        <dbReference type="SAM" id="Phobius"/>
    </source>
</evidence>
<dbReference type="EMBL" id="FPBO01000009">
    <property type="protein sequence ID" value="SFU77707.1"/>
    <property type="molecule type" value="Genomic_DNA"/>
</dbReference>
<dbReference type="OrthoDB" id="5405606at2"/>
<evidence type="ECO:0000313" key="3">
    <source>
        <dbReference type="EMBL" id="SFU77707.1"/>
    </source>
</evidence>
<name>A0A1I7IXN8_9BURK</name>
<dbReference type="Proteomes" id="UP000199391">
    <property type="component" value="Unassembled WGS sequence"/>
</dbReference>
<gene>
    <name evidence="3" type="ORF">SAMN05216552_1009141</name>
</gene>